<dbReference type="EMBL" id="MQWD01000001">
    <property type="protein sequence ID" value="PAP75931.1"/>
    <property type="molecule type" value="Genomic_DNA"/>
</dbReference>
<dbReference type="OrthoDB" id="9794147at2"/>
<dbReference type="Pfam" id="PF04264">
    <property type="entry name" value="YceI"/>
    <property type="match status" value="1"/>
</dbReference>
<evidence type="ECO:0000313" key="4">
    <source>
        <dbReference type="Proteomes" id="UP000216339"/>
    </source>
</evidence>
<dbReference type="SMART" id="SM00867">
    <property type="entry name" value="YceI"/>
    <property type="match status" value="1"/>
</dbReference>
<gene>
    <name evidence="3" type="ORF">BSZ37_05495</name>
</gene>
<dbReference type="InterPro" id="IPR007372">
    <property type="entry name" value="Lipid/polyisoprenoid-bd_YceI"/>
</dbReference>
<dbReference type="SUPFAM" id="SSF101874">
    <property type="entry name" value="YceI-like"/>
    <property type="match status" value="1"/>
</dbReference>
<dbReference type="PANTHER" id="PTHR34406">
    <property type="entry name" value="PROTEIN YCEI"/>
    <property type="match status" value="1"/>
</dbReference>
<keyword evidence="1" id="KW-0732">Signal</keyword>
<keyword evidence="4" id="KW-1185">Reference proteome</keyword>
<feature type="domain" description="Lipid/polyisoprenoid-binding YceI-like" evidence="2">
    <location>
        <begin position="23"/>
        <end position="186"/>
    </location>
</feature>
<dbReference type="InterPro" id="IPR036761">
    <property type="entry name" value="TTHA0802/YceI-like_sf"/>
</dbReference>
<sequence>MRRLASALALVALVGLAPAPPTRYAVADGSRFWIDGTATTGAWTCEAGVVGGEARVGDRDLDGEVVVPVRAFDCGSRPMTRDLRNALGAAAHPDVRYVLDGAEALASEPRPGEWVPVRAVGTLRLAGTARRVAVTAEGRRRSNGRVDVRGRLPLRMTDFGVEPPAHALGLVRAHDAITVRFDLVAAPR</sequence>
<feature type="signal peptide" evidence="1">
    <location>
        <begin position="1"/>
        <end position="19"/>
    </location>
</feature>
<accession>A0A271IXE9</accession>
<organism evidence="3 4">
    <name type="scientific">Rubrivirga marina</name>
    <dbReference type="NCBI Taxonomy" id="1196024"/>
    <lineage>
        <taxon>Bacteria</taxon>
        <taxon>Pseudomonadati</taxon>
        <taxon>Rhodothermota</taxon>
        <taxon>Rhodothermia</taxon>
        <taxon>Rhodothermales</taxon>
        <taxon>Rubricoccaceae</taxon>
        <taxon>Rubrivirga</taxon>
    </lineage>
</organism>
<comment type="caution">
    <text evidence="3">The sequence shown here is derived from an EMBL/GenBank/DDBJ whole genome shotgun (WGS) entry which is preliminary data.</text>
</comment>
<dbReference type="Gene3D" id="2.40.128.110">
    <property type="entry name" value="Lipid/polyisoprenoid-binding, YceI-like"/>
    <property type="match status" value="1"/>
</dbReference>
<evidence type="ECO:0000313" key="3">
    <source>
        <dbReference type="EMBL" id="PAP75931.1"/>
    </source>
</evidence>
<evidence type="ECO:0000256" key="1">
    <source>
        <dbReference type="SAM" id="SignalP"/>
    </source>
</evidence>
<dbReference type="AlphaFoldDB" id="A0A271IXE9"/>
<protein>
    <recommendedName>
        <fullName evidence="2">Lipid/polyisoprenoid-binding YceI-like domain-containing protein</fullName>
    </recommendedName>
</protein>
<dbReference type="PANTHER" id="PTHR34406:SF1">
    <property type="entry name" value="PROTEIN YCEI"/>
    <property type="match status" value="1"/>
</dbReference>
<dbReference type="RefSeq" id="WP_095509573.1">
    <property type="nucleotide sequence ID" value="NZ_MQWD01000001.1"/>
</dbReference>
<evidence type="ECO:0000259" key="2">
    <source>
        <dbReference type="SMART" id="SM00867"/>
    </source>
</evidence>
<feature type="chain" id="PRO_5012379780" description="Lipid/polyisoprenoid-binding YceI-like domain-containing protein" evidence="1">
    <location>
        <begin position="20"/>
        <end position="188"/>
    </location>
</feature>
<proteinExistence type="predicted"/>
<dbReference type="Proteomes" id="UP000216339">
    <property type="component" value="Unassembled WGS sequence"/>
</dbReference>
<name>A0A271IXE9_9BACT</name>
<reference evidence="3 4" key="1">
    <citation type="submission" date="2016-11" db="EMBL/GenBank/DDBJ databases">
        <title>Study of marine rhodopsin-containing bacteria.</title>
        <authorList>
            <person name="Yoshizawa S."/>
            <person name="Kumagai Y."/>
            <person name="Kogure K."/>
        </authorList>
    </citation>
    <scope>NUCLEOTIDE SEQUENCE [LARGE SCALE GENOMIC DNA]</scope>
    <source>
        <strain evidence="3 4">SAORIC-28</strain>
    </source>
</reference>